<evidence type="ECO:0000313" key="1">
    <source>
        <dbReference type="EMBL" id="DAD86419.1"/>
    </source>
</evidence>
<name>A0A8S5MWZ1_9CAUD</name>
<dbReference type="GO" id="GO:0005524">
    <property type="term" value="F:ATP binding"/>
    <property type="evidence" value="ECO:0007669"/>
    <property type="project" value="InterPro"/>
</dbReference>
<keyword evidence="1" id="KW-0378">Hydrolase</keyword>
<sequence length="237" mass="27829">MYDVKEFKFNRDKCWFRANCPMYNTKECNCSCSVYFQYYYLVNLANIPPNKQQPEQLKLSAGKDIKKYEYLNNVKENINEFVQDGCNLYLYSPYYGNGKTTWSIKLMSKYFSNIWNGNGTRCRGLFINVDEFLMAKRNAIKHPNLRLEEMEKLIPIVDLVIWDDIGVTKLKEYDHQILFSLINPRIVNNKANIFTSNVIDDQLDENIGGRLANRILDTSTIVEFTNKPQRKPKGVRI</sequence>
<keyword evidence="1" id="KW-0067">ATP-binding</keyword>
<accession>A0A8S5MWZ1</accession>
<dbReference type="EMBL" id="BK014999">
    <property type="protein sequence ID" value="DAD86419.1"/>
    <property type="molecule type" value="Genomic_DNA"/>
</dbReference>
<organism evidence="1">
    <name type="scientific">Siphoviridae sp. ctsBB38</name>
    <dbReference type="NCBI Taxonomy" id="2826482"/>
    <lineage>
        <taxon>Viruses</taxon>
        <taxon>Duplodnaviria</taxon>
        <taxon>Heunggongvirae</taxon>
        <taxon>Uroviricota</taxon>
        <taxon>Caudoviricetes</taxon>
    </lineage>
</organism>
<reference evidence="1" key="1">
    <citation type="journal article" date="2021" name="Proc. Natl. Acad. Sci. U.S.A.">
        <title>A Catalog of Tens of Thousands of Viruses from Human Metagenomes Reveals Hidden Associations with Chronic Diseases.</title>
        <authorList>
            <person name="Tisza M.J."/>
            <person name="Buck C.B."/>
        </authorList>
    </citation>
    <scope>NUCLEOTIDE SEQUENCE</scope>
    <source>
        <strain evidence="1">CtsBB38</strain>
    </source>
</reference>
<keyword evidence="1" id="KW-0547">Nucleotide-binding</keyword>
<dbReference type="SUPFAM" id="SSF52540">
    <property type="entry name" value="P-loop containing nucleoside triphosphate hydrolases"/>
    <property type="match status" value="1"/>
</dbReference>
<dbReference type="Gene3D" id="3.40.50.300">
    <property type="entry name" value="P-loop containing nucleotide triphosphate hydrolases"/>
    <property type="match status" value="1"/>
</dbReference>
<dbReference type="InterPro" id="IPR027417">
    <property type="entry name" value="P-loop_NTPase"/>
</dbReference>
<proteinExistence type="predicted"/>
<protein>
    <submittedName>
        <fullName evidence="1">Replicative helicase</fullName>
    </submittedName>
</protein>
<keyword evidence="1" id="KW-0347">Helicase</keyword>
<dbReference type="GO" id="GO:0004386">
    <property type="term" value="F:helicase activity"/>
    <property type="evidence" value="ECO:0007669"/>
    <property type="project" value="UniProtKB-KW"/>
</dbReference>